<evidence type="ECO:0000256" key="2">
    <source>
        <dbReference type="ARBA" id="ARBA00022737"/>
    </source>
</evidence>
<protein>
    <submittedName>
        <fullName evidence="8">BglG family transcriptional antiterminator</fullName>
    </submittedName>
</protein>
<proteinExistence type="predicted"/>
<evidence type="ECO:0000259" key="5">
    <source>
        <dbReference type="PROSITE" id="PS51094"/>
    </source>
</evidence>
<dbReference type="PROSITE" id="PS51094">
    <property type="entry name" value="PTS_EIIA_TYPE_2"/>
    <property type="match status" value="1"/>
</dbReference>
<evidence type="ECO:0000256" key="3">
    <source>
        <dbReference type="ARBA" id="ARBA00023015"/>
    </source>
</evidence>
<sequence length="678" mass="75124">MASTLTDRQKHILYLILDNEHGMDIDGLARRLDVSRRTVHRDLQAIQGWIGTFGLHLESEDSKMVLTGAAGDVERMRAAVGELPTVLAITPKSREVFVALDLLMEQGPMKLAYLGKQLRVTAASLSHQLNDVAAWLRDRGLHITRRQGYGVEVTGDEERRREALAELVHAQISPIDFMKLMHADASKRMRHPFYPWLERWFKPEGLATVESVLQEELQAVSPPLDEAAFYSFLLHVLLACARIEQGAALSEPSFEKMDESQDEAICQAILRRVLPHVAPAPAEVRYLAKHLRGAKVRIAEDVRLLPMNLTAMDLAFQLTRELEAELQISLSGDRELLAGIAQHLEPAIHRMTSGLGIRNPLLPEVKRQYPGFFEAVRRACGKVLGRYGIVAPDEEIGYLTMHLAAAYERQLAERVWHVRIVCPNGISSAQLLASRLKKEFPNVLVVGVESLHSLQETGCDFVVATTAIDNMELPVAVVSPFLPPNDVKQIEQLITRLEREAGTRQRALASEREAQSFARARSLAEQVCSQITLREIGAGRLADVIQQAADDAVHVGHACDADGVKRAILQRERLGSIVLPGKGLAVLHARSNALTNCHIAVYRLRQAIDIKGVGAQKERVDTVLVLLAKIDEDLDVIELLGRLSAALVTDDQLVDALRTSDIDGVQGQMLASMYNDEE</sequence>
<dbReference type="Pfam" id="PF00359">
    <property type="entry name" value="PTS_EIIA_2"/>
    <property type="match status" value="1"/>
</dbReference>
<evidence type="ECO:0000256" key="4">
    <source>
        <dbReference type="ARBA" id="ARBA00023163"/>
    </source>
</evidence>
<evidence type="ECO:0000256" key="1">
    <source>
        <dbReference type="ARBA" id="ARBA00022679"/>
    </source>
</evidence>
<dbReference type="PROSITE" id="PS51372">
    <property type="entry name" value="PRD_2"/>
    <property type="match status" value="1"/>
</dbReference>
<dbReference type="Pfam" id="PF00874">
    <property type="entry name" value="PRD"/>
    <property type="match status" value="1"/>
</dbReference>
<feature type="domain" description="PTS EIIA type-2" evidence="5">
    <location>
        <begin position="525"/>
        <end position="677"/>
    </location>
</feature>
<dbReference type="SUPFAM" id="SSF63520">
    <property type="entry name" value="PTS-regulatory domain, PRD"/>
    <property type="match status" value="1"/>
</dbReference>
<keyword evidence="2" id="KW-0677">Repeat</keyword>
<dbReference type="InterPro" id="IPR036634">
    <property type="entry name" value="PRD_sf"/>
</dbReference>
<dbReference type="GO" id="GO:0009401">
    <property type="term" value="P:phosphoenolpyruvate-dependent sugar phosphotransferase system"/>
    <property type="evidence" value="ECO:0007669"/>
    <property type="project" value="InterPro"/>
</dbReference>
<dbReference type="Pfam" id="PF08279">
    <property type="entry name" value="HTH_11"/>
    <property type="match status" value="1"/>
</dbReference>
<comment type="caution">
    <text evidence="8">The sequence shown here is derived from an EMBL/GenBank/DDBJ whole genome shotgun (WGS) entry which is preliminary data.</text>
</comment>
<dbReference type="EMBL" id="SORF01000012">
    <property type="protein sequence ID" value="TDY43033.1"/>
    <property type="molecule type" value="Genomic_DNA"/>
</dbReference>
<gene>
    <name evidence="8" type="ORF">C7445_11215</name>
</gene>
<dbReference type="PROSITE" id="PS51099">
    <property type="entry name" value="PTS_EIIB_TYPE_2"/>
    <property type="match status" value="1"/>
</dbReference>
<feature type="domain" description="PTS EIIB type-2" evidence="6">
    <location>
        <begin position="416"/>
        <end position="502"/>
    </location>
</feature>
<dbReference type="InterPro" id="IPR016152">
    <property type="entry name" value="PTrfase/Anion_transptr"/>
</dbReference>
<accession>A0A4R8LKV1</accession>
<dbReference type="InterPro" id="IPR036388">
    <property type="entry name" value="WH-like_DNA-bd_sf"/>
</dbReference>
<feature type="domain" description="PRD" evidence="7">
    <location>
        <begin position="306"/>
        <end position="413"/>
    </location>
</feature>
<keyword evidence="9" id="KW-1185">Reference proteome</keyword>
<dbReference type="InterPro" id="IPR036095">
    <property type="entry name" value="PTS_EIIB-like_sf"/>
</dbReference>
<dbReference type="Gene3D" id="1.10.10.10">
    <property type="entry name" value="Winged helix-like DNA-binding domain superfamily/Winged helix DNA-binding domain"/>
    <property type="match status" value="1"/>
</dbReference>
<dbReference type="InterPro" id="IPR013196">
    <property type="entry name" value="HTH_11"/>
</dbReference>
<dbReference type="SUPFAM" id="SSF52794">
    <property type="entry name" value="PTS system IIB component-like"/>
    <property type="match status" value="1"/>
</dbReference>
<name>A0A4R8LKV1_9BACL</name>
<dbReference type="PANTHER" id="PTHR30185">
    <property type="entry name" value="CRYPTIC BETA-GLUCOSIDE BGL OPERON ANTITERMINATOR"/>
    <property type="match status" value="1"/>
</dbReference>
<keyword evidence="4" id="KW-0804">Transcription</keyword>
<organism evidence="8 9">
    <name type="scientific">Alicyclobacillus sacchari</name>
    <dbReference type="NCBI Taxonomy" id="392010"/>
    <lineage>
        <taxon>Bacteria</taxon>
        <taxon>Bacillati</taxon>
        <taxon>Bacillota</taxon>
        <taxon>Bacilli</taxon>
        <taxon>Bacillales</taxon>
        <taxon>Alicyclobacillaceae</taxon>
        <taxon>Alicyclobacillus</taxon>
    </lineage>
</organism>
<dbReference type="GO" id="GO:0008982">
    <property type="term" value="F:protein-N(PI)-phosphohistidine-sugar phosphotransferase activity"/>
    <property type="evidence" value="ECO:0007669"/>
    <property type="project" value="InterPro"/>
</dbReference>
<dbReference type="Gene3D" id="3.40.930.10">
    <property type="entry name" value="Mannitol-specific EII, Chain A"/>
    <property type="match status" value="1"/>
</dbReference>
<evidence type="ECO:0000313" key="9">
    <source>
        <dbReference type="Proteomes" id="UP000294581"/>
    </source>
</evidence>
<reference evidence="8 9" key="1">
    <citation type="submission" date="2019-03" db="EMBL/GenBank/DDBJ databases">
        <title>Genomic Encyclopedia of Type Strains, Phase IV (KMG-IV): sequencing the most valuable type-strain genomes for metagenomic binning, comparative biology and taxonomic classification.</title>
        <authorList>
            <person name="Goeker M."/>
        </authorList>
    </citation>
    <scope>NUCLEOTIDE SEQUENCE [LARGE SCALE GENOMIC DNA]</scope>
    <source>
        <strain evidence="8 9">DSM 17974</strain>
    </source>
</reference>
<evidence type="ECO:0000259" key="6">
    <source>
        <dbReference type="PROSITE" id="PS51099"/>
    </source>
</evidence>
<evidence type="ECO:0000313" key="8">
    <source>
        <dbReference type="EMBL" id="TDY43033.1"/>
    </source>
</evidence>
<dbReference type="Gene3D" id="1.10.1790.10">
    <property type="entry name" value="PRD domain"/>
    <property type="match status" value="1"/>
</dbReference>
<keyword evidence="1" id="KW-0808">Transferase</keyword>
<dbReference type="AlphaFoldDB" id="A0A4R8LKV1"/>
<dbReference type="SUPFAM" id="SSF55804">
    <property type="entry name" value="Phoshotransferase/anion transport protein"/>
    <property type="match status" value="1"/>
</dbReference>
<dbReference type="RefSeq" id="WP_166669118.1">
    <property type="nucleotide sequence ID" value="NZ_SORF01000012.1"/>
</dbReference>
<dbReference type="GO" id="GO:0006355">
    <property type="term" value="P:regulation of DNA-templated transcription"/>
    <property type="evidence" value="ECO:0007669"/>
    <property type="project" value="InterPro"/>
</dbReference>
<dbReference type="InterPro" id="IPR036390">
    <property type="entry name" value="WH_DNA-bd_sf"/>
</dbReference>
<dbReference type="Gene3D" id="3.40.50.2300">
    <property type="match status" value="1"/>
</dbReference>
<dbReference type="InterPro" id="IPR013011">
    <property type="entry name" value="PTS_EIIB_2"/>
</dbReference>
<dbReference type="InterPro" id="IPR002178">
    <property type="entry name" value="PTS_EIIA_type-2_dom"/>
</dbReference>
<dbReference type="CDD" id="cd05568">
    <property type="entry name" value="PTS_IIB_bgl_like"/>
    <property type="match status" value="1"/>
</dbReference>
<dbReference type="SUPFAM" id="SSF46785">
    <property type="entry name" value="Winged helix' DNA-binding domain"/>
    <property type="match status" value="1"/>
</dbReference>
<evidence type="ECO:0000259" key="7">
    <source>
        <dbReference type="PROSITE" id="PS51372"/>
    </source>
</evidence>
<dbReference type="InterPro" id="IPR050661">
    <property type="entry name" value="BglG_antiterminators"/>
</dbReference>
<dbReference type="InterPro" id="IPR011608">
    <property type="entry name" value="PRD"/>
</dbReference>
<dbReference type="PANTHER" id="PTHR30185:SF18">
    <property type="entry name" value="TRANSCRIPTIONAL REGULATOR MTLR"/>
    <property type="match status" value="1"/>
</dbReference>
<keyword evidence="3" id="KW-0805">Transcription regulation</keyword>
<dbReference type="Proteomes" id="UP000294581">
    <property type="component" value="Unassembled WGS sequence"/>
</dbReference>